<organism evidence="7 8">
    <name type="scientific">Leishmania martiniquensis</name>
    <dbReference type="NCBI Taxonomy" id="1580590"/>
    <lineage>
        <taxon>Eukaryota</taxon>
        <taxon>Discoba</taxon>
        <taxon>Euglenozoa</taxon>
        <taxon>Kinetoplastea</taxon>
        <taxon>Metakinetoplastina</taxon>
        <taxon>Trypanosomatida</taxon>
        <taxon>Trypanosomatidae</taxon>
        <taxon>Leishmaniinae</taxon>
        <taxon>Leishmania</taxon>
    </lineage>
</organism>
<feature type="compositionally biased region" description="Low complexity" evidence="5">
    <location>
        <begin position="174"/>
        <end position="184"/>
    </location>
</feature>
<feature type="region of interest" description="Disordered" evidence="5">
    <location>
        <begin position="954"/>
        <end position="1003"/>
    </location>
</feature>
<dbReference type="OrthoDB" id="8693905at2759"/>
<evidence type="ECO:0000256" key="3">
    <source>
        <dbReference type="ARBA" id="ARBA00022840"/>
    </source>
</evidence>
<dbReference type="PANTHER" id="PTHR48012:SF26">
    <property type="entry name" value="SERINE_THREONINE-PROTEIN KINASE DDB_G0283821-RELATED"/>
    <property type="match status" value="1"/>
</dbReference>
<dbReference type="GeneID" id="92514618"/>
<dbReference type="AlphaFoldDB" id="A0A836KV71"/>
<dbReference type="EMBL" id="JAFEUZ010000021">
    <property type="protein sequence ID" value="KAG5479348.1"/>
    <property type="molecule type" value="Genomic_DNA"/>
</dbReference>
<feature type="region of interest" description="Disordered" evidence="5">
    <location>
        <begin position="273"/>
        <end position="331"/>
    </location>
</feature>
<dbReference type="EC" id="2.7.11.1" evidence="1"/>
<gene>
    <name evidence="7" type="ORF">LSCM1_04606</name>
</gene>
<dbReference type="RefSeq" id="XP_067178903.1">
    <property type="nucleotide sequence ID" value="XM_067322106.1"/>
</dbReference>
<evidence type="ECO:0000259" key="6">
    <source>
        <dbReference type="PROSITE" id="PS50011"/>
    </source>
</evidence>
<proteinExistence type="predicted"/>
<sequence>MATVDTVKGRYSSYKLLNEVGRGGSALVYRAQDVATRKDVAVKQLFSNRPQDMEDWLREVDALHTLNSRHCPHVVKYLDHMQQHDRFFLVEEYAVHGSLLRRLKEGGRLAEDIACRYLYQVLTALYHMAPWGIVHGDLKASNILLFDSDIVKLTDFALRPRGEDEHQDAERRTTAASTSSTEASYLTRGSPAGKAAGDEGAGTALSEFRGSAYWAAPEVLAGSSRATASSEIWSVGCLAVELLTGSPPYFERAIHSAIHHILKSYYEALGGEKGPGRGGAGDDDGPRGPRKKKSGLRDAGGPASPKADAASARRAAAATNANGPGKEVSDVVKTAASSGAISASDRNGMAAPLSETALLPPLPEDLHLSDECVSFLRLCFRPRAADRPSAAELLHHPWFLNCAVPHLLRAVREGRSIAGTAGGEGVTGSSGSRFGVIKQWVERNLACDQESRCEAWLNSDALPLLVPVLTPRIMTPKYIGNVMRCFSHFAKSRSPLSELFLNRLGSTELWGVEELTSACDADHLATIFRRCCAVQDAQVPVYTPTDPRALRFVLSLEKEKSLACVRALHSRLVLVPTAATVAESSPVAVTGDTAVDVSSRAASSSDPEAPASLRKQHEQQRRARERLLSHGGAAVLCQWVEAQCKTAFLSNTPPMLEWSTIDLLLDVLTTIEPLAGGQAFLWGLGADGSGSHRPSPATGGTGGGVSGGTAIVKSLAVSQTSHGGRSGSELGSAWDRASPAVGAPLLVSPVTAGPQEPAAPTTGAVGSGGGSLSCPASTRGISYHAVNEPSPEPVQWVTSASWMLALQEAARHLCEAAVRLLTRYIPVARECRAEYLEKAGVSLTATMVLVASSEAVSSEVRCAAVEGLPQLQACSLRAARYLRDPVRCIALLALTLKRSYGVPALTSCLLTAITAMTTEKQMLAACAGCPWVWEALVSLLREVEAADSAAAGGARSAASTDVSPSEGAEPPAALRTAPTGPSAVGSSTARSSSSSGGGGDSSRSAAAFADIVILLSRWFTEVTPTALLSSAATAATAAALGATPAVGYPAAPLPLPVLLQTLRRQLMTLSQNGRVCHGDLVPNVAKALRHLAPLEAAAAASTAALAVV</sequence>
<feature type="compositionally biased region" description="Low complexity" evidence="5">
    <location>
        <begin position="598"/>
        <end position="612"/>
    </location>
</feature>
<dbReference type="InterPro" id="IPR017441">
    <property type="entry name" value="Protein_kinase_ATP_BS"/>
</dbReference>
<evidence type="ECO:0000256" key="1">
    <source>
        <dbReference type="ARBA" id="ARBA00012513"/>
    </source>
</evidence>
<evidence type="ECO:0000313" key="7">
    <source>
        <dbReference type="EMBL" id="KAG5479348.1"/>
    </source>
</evidence>
<dbReference type="InterPro" id="IPR011009">
    <property type="entry name" value="Kinase-like_dom_sf"/>
</dbReference>
<dbReference type="PROSITE" id="PS50011">
    <property type="entry name" value="PROTEIN_KINASE_DOM"/>
    <property type="match status" value="1"/>
</dbReference>
<dbReference type="SMART" id="SM00220">
    <property type="entry name" value="S_TKc"/>
    <property type="match status" value="1"/>
</dbReference>
<feature type="binding site" evidence="4">
    <location>
        <position position="43"/>
    </location>
    <ligand>
        <name>ATP</name>
        <dbReference type="ChEBI" id="CHEBI:30616"/>
    </ligand>
</feature>
<dbReference type="GO" id="GO:0005524">
    <property type="term" value="F:ATP binding"/>
    <property type="evidence" value="ECO:0007669"/>
    <property type="project" value="UniProtKB-UniRule"/>
</dbReference>
<feature type="region of interest" description="Disordered" evidence="5">
    <location>
        <begin position="747"/>
        <end position="771"/>
    </location>
</feature>
<dbReference type="GO" id="GO:0004674">
    <property type="term" value="F:protein serine/threonine kinase activity"/>
    <property type="evidence" value="ECO:0007669"/>
    <property type="project" value="UniProtKB-EC"/>
</dbReference>
<feature type="compositionally biased region" description="Low complexity" evidence="5">
    <location>
        <begin position="982"/>
        <end position="994"/>
    </location>
</feature>
<feature type="region of interest" description="Disordered" evidence="5">
    <location>
        <begin position="598"/>
        <end position="625"/>
    </location>
</feature>
<feature type="compositionally biased region" description="Basic and acidic residues" evidence="5">
    <location>
        <begin position="162"/>
        <end position="173"/>
    </location>
</feature>
<comment type="caution">
    <text evidence="7">The sequence shown here is derived from an EMBL/GenBank/DDBJ whole genome shotgun (WGS) entry which is preliminary data.</text>
</comment>
<dbReference type="InterPro" id="IPR050629">
    <property type="entry name" value="STE20/SPS1-PAK"/>
</dbReference>
<name>A0A836KV71_9TRYP</name>
<dbReference type="InterPro" id="IPR008271">
    <property type="entry name" value="Ser/Thr_kinase_AS"/>
</dbReference>
<feature type="domain" description="Protein kinase" evidence="6">
    <location>
        <begin position="14"/>
        <end position="399"/>
    </location>
</feature>
<dbReference type="PROSITE" id="PS00108">
    <property type="entry name" value="PROTEIN_KINASE_ST"/>
    <property type="match status" value="1"/>
</dbReference>
<reference evidence="7 8" key="1">
    <citation type="submission" date="2021-03" db="EMBL/GenBank/DDBJ databases">
        <title>Leishmania (Mundinia) martiniquensis Genome sequencing and assembly.</title>
        <authorList>
            <person name="Almutairi H."/>
            <person name="Gatherer D."/>
        </authorList>
    </citation>
    <scope>NUCLEOTIDE SEQUENCE [LARGE SCALE GENOMIC DNA]</scope>
    <source>
        <strain evidence="7">LSCM1</strain>
    </source>
</reference>
<feature type="compositionally biased region" description="Low complexity" evidence="5">
    <location>
        <begin position="299"/>
        <end position="326"/>
    </location>
</feature>
<keyword evidence="8" id="KW-1185">Reference proteome</keyword>
<dbReference type="Pfam" id="PF00069">
    <property type="entry name" value="Pkinase"/>
    <property type="match status" value="1"/>
</dbReference>
<dbReference type="GO" id="GO:0005737">
    <property type="term" value="C:cytoplasm"/>
    <property type="evidence" value="ECO:0007669"/>
    <property type="project" value="TreeGrafter"/>
</dbReference>
<dbReference type="Gene3D" id="1.10.510.10">
    <property type="entry name" value="Transferase(Phosphotransferase) domain 1"/>
    <property type="match status" value="2"/>
</dbReference>
<evidence type="ECO:0000256" key="5">
    <source>
        <dbReference type="SAM" id="MobiDB-lite"/>
    </source>
</evidence>
<feature type="compositionally biased region" description="Basic and acidic residues" evidence="5">
    <location>
        <begin position="615"/>
        <end position="625"/>
    </location>
</feature>
<dbReference type="PANTHER" id="PTHR48012">
    <property type="entry name" value="STERILE20-LIKE KINASE, ISOFORM B-RELATED"/>
    <property type="match status" value="1"/>
</dbReference>
<accession>A0A836KV71</accession>
<dbReference type="KEGG" id="lmat:92514618"/>
<evidence type="ECO:0000256" key="2">
    <source>
        <dbReference type="ARBA" id="ARBA00022741"/>
    </source>
</evidence>
<evidence type="ECO:0000313" key="8">
    <source>
        <dbReference type="Proteomes" id="UP000673552"/>
    </source>
</evidence>
<dbReference type="SUPFAM" id="SSF56112">
    <property type="entry name" value="Protein kinase-like (PK-like)"/>
    <property type="match status" value="1"/>
</dbReference>
<evidence type="ECO:0000256" key="4">
    <source>
        <dbReference type="PROSITE-ProRule" id="PRU10141"/>
    </source>
</evidence>
<keyword evidence="3 4" id="KW-0067">ATP-binding</keyword>
<dbReference type="Proteomes" id="UP000673552">
    <property type="component" value="Chromosome 21"/>
</dbReference>
<dbReference type="InterPro" id="IPR000719">
    <property type="entry name" value="Prot_kinase_dom"/>
</dbReference>
<feature type="region of interest" description="Disordered" evidence="5">
    <location>
        <begin position="162"/>
        <end position="201"/>
    </location>
</feature>
<protein>
    <recommendedName>
        <fullName evidence="1">non-specific serine/threonine protein kinase</fullName>
        <ecNumber evidence="1">2.7.11.1</ecNumber>
    </recommendedName>
</protein>
<dbReference type="PROSITE" id="PS00107">
    <property type="entry name" value="PROTEIN_KINASE_ATP"/>
    <property type="match status" value="1"/>
</dbReference>
<keyword evidence="2 4" id="KW-0547">Nucleotide-binding</keyword>